<dbReference type="PANTHER" id="PTHR44196">
    <property type="entry name" value="DEHYDROGENASE/REDUCTASE SDR FAMILY MEMBER 7B"/>
    <property type="match status" value="1"/>
</dbReference>
<dbReference type="SUPFAM" id="SSF51735">
    <property type="entry name" value="NAD(P)-binding Rossmann-fold domains"/>
    <property type="match status" value="1"/>
</dbReference>
<dbReference type="RefSeq" id="WP_197699895.1">
    <property type="nucleotide sequence ID" value="NZ_LN890655.1"/>
</dbReference>
<dbReference type="Gene3D" id="3.40.50.720">
    <property type="entry name" value="NAD(P)-binding Rossmann-like Domain"/>
    <property type="match status" value="1"/>
</dbReference>
<dbReference type="InterPro" id="IPR002347">
    <property type="entry name" value="SDR_fam"/>
</dbReference>
<dbReference type="PRINTS" id="PR00081">
    <property type="entry name" value="GDHRDH"/>
</dbReference>
<dbReference type="Pfam" id="PF00106">
    <property type="entry name" value="adh_short"/>
    <property type="match status" value="1"/>
</dbReference>
<proteinExistence type="inferred from homology"/>
<comment type="similarity">
    <text evidence="1 3">Belongs to the short-chain dehydrogenases/reductases (SDR) family.</text>
</comment>
<evidence type="ECO:0000256" key="3">
    <source>
        <dbReference type="RuleBase" id="RU000363"/>
    </source>
</evidence>
<feature type="domain" description="Ketoreductase" evidence="4">
    <location>
        <begin position="42"/>
        <end position="222"/>
    </location>
</feature>
<protein>
    <submittedName>
        <fullName evidence="5">Oxidoreductase</fullName>
    </submittedName>
</protein>
<dbReference type="PRINTS" id="PR00080">
    <property type="entry name" value="SDRFAMILY"/>
</dbReference>
<dbReference type="GO" id="GO:0016491">
    <property type="term" value="F:oxidoreductase activity"/>
    <property type="evidence" value="ECO:0007669"/>
    <property type="project" value="UniProtKB-KW"/>
</dbReference>
<dbReference type="AlphaFoldDB" id="A0A160SZY2"/>
<evidence type="ECO:0000259" key="4">
    <source>
        <dbReference type="SMART" id="SM00822"/>
    </source>
</evidence>
<dbReference type="PANTHER" id="PTHR44196:SF2">
    <property type="entry name" value="SHORT-CHAIN DEHYDROGENASE-RELATED"/>
    <property type="match status" value="1"/>
</dbReference>
<organism evidence="5 6">
    <name type="scientific">Candidatus Promineifilum breve</name>
    <dbReference type="NCBI Taxonomy" id="1806508"/>
    <lineage>
        <taxon>Bacteria</taxon>
        <taxon>Bacillati</taxon>
        <taxon>Chloroflexota</taxon>
        <taxon>Ardenticatenia</taxon>
        <taxon>Candidatus Promineifilales</taxon>
        <taxon>Candidatus Promineifilaceae</taxon>
        <taxon>Candidatus Promineifilum</taxon>
    </lineage>
</organism>
<dbReference type="GO" id="GO:0016020">
    <property type="term" value="C:membrane"/>
    <property type="evidence" value="ECO:0007669"/>
    <property type="project" value="TreeGrafter"/>
</dbReference>
<keyword evidence="2" id="KW-0560">Oxidoreductase</keyword>
<name>A0A160SZY2_9CHLR</name>
<dbReference type="InterPro" id="IPR020904">
    <property type="entry name" value="Sc_DH/Rdtase_CS"/>
</dbReference>
<sequence>MTSKQGRLLYATAIAGAATVAGVAGLRAWRQATADRELLPRGRAMITGASSGIGEAFARRLAAEGFDLTLVARREERLRALADELSAAHAIRAEALAADLGRPEEIARLVEAIRALPDLTLLINNAGFGTHGDFAEVALERHLEMMRVHNEATVALSWAALPGMIARGGGAIINVSSVASFFPSGGGSIYSATKVFLNNFSEALAAEVNGSGVRVQALCPGFTYSEFHDTAEYQAFDRKTIPDKLWMSAEAVVDESLAALGSDKVIVVPGRVYQGMVLAAQSPLGGTIRSAARAVRRRWHVVRDL</sequence>
<dbReference type="CDD" id="cd05233">
    <property type="entry name" value="SDR_c"/>
    <property type="match status" value="1"/>
</dbReference>
<evidence type="ECO:0000256" key="2">
    <source>
        <dbReference type="ARBA" id="ARBA00023002"/>
    </source>
</evidence>
<evidence type="ECO:0000256" key="1">
    <source>
        <dbReference type="ARBA" id="ARBA00006484"/>
    </source>
</evidence>
<dbReference type="PIRSF" id="PIRSF000126">
    <property type="entry name" value="11-beta-HSD1"/>
    <property type="match status" value="1"/>
</dbReference>
<evidence type="ECO:0000313" key="5">
    <source>
        <dbReference type="EMBL" id="CUS03016.2"/>
    </source>
</evidence>
<dbReference type="InterPro" id="IPR057326">
    <property type="entry name" value="KR_dom"/>
</dbReference>
<gene>
    <name evidence="5" type="ORF">CFX0092_A1138</name>
</gene>
<dbReference type="PROSITE" id="PS00061">
    <property type="entry name" value="ADH_SHORT"/>
    <property type="match status" value="1"/>
</dbReference>
<reference evidence="5" key="1">
    <citation type="submission" date="2016-01" db="EMBL/GenBank/DDBJ databases">
        <authorList>
            <person name="Mcilroy J.S."/>
            <person name="Karst M S."/>
            <person name="Albertsen M."/>
        </authorList>
    </citation>
    <scope>NUCLEOTIDE SEQUENCE</scope>
    <source>
        <strain evidence="5">Cfx-K</strain>
    </source>
</reference>
<dbReference type="SMART" id="SM00822">
    <property type="entry name" value="PKS_KR"/>
    <property type="match status" value="1"/>
</dbReference>
<dbReference type="InterPro" id="IPR036291">
    <property type="entry name" value="NAD(P)-bd_dom_sf"/>
</dbReference>
<keyword evidence="6" id="KW-1185">Reference proteome</keyword>
<accession>A0A160SZY2</accession>
<dbReference type="EMBL" id="LN890655">
    <property type="protein sequence ID" value="CUS03016.2"/>
    <property type="molecule type" value="Genomic_DNA"/>
</dbReference>
<dbReference type="KEGG" id="pbf:CFX0092_A1138"/>
<dbReference type="Proteomes" id="UP000215027">
    <property type="component" value="Chromosome I"/>
</dbReference>
<evidence type="ECO:0000313" key="6">
    <source>
        <dbReference type="Proteomes" id="UP000215027"/>
    </source>
</evidence>